<keyword evidence="1" id="KW-0346">Stress response</keyword>
<evidence type="ECO:0000256" key="4">
    <source>
        <dbReference type="SAM" id="MobiDB-lite"/>
    </source>
</evidence>
<dbReference type="eggNOG" id="KOG0710">
    <property type="taxonomic scope" value="Eukaryota"/>
</dbReference>
<dbReference type="GO" id="GO:0006457">
    <property type="term" value="P:protein folding"/>
    <property type="evidence" value="ECO:0000318"/>
    <property type="project" value="GO_Central"/>
</dbReference>
<dbReference type="InParanoid" id="A9VAH3"/>
<dbReference type="GO" id="GO:0051259">
    <property type="term" value="P:protein complex oligomerization"/>
    <property type="evidence" value="ECO:0000318"/>
    <property type="project" value="GO_Central"/>
</dbReference>
<dbReference type="PANTHER" id="PTHR11527">
    <property type="entry name" value="HEAT-SHOCK PROTEIN 20 FAMILY MEMBER"/>
    <property type="match status" value="1"/>
</dbReference>
<dbReference type="STRING" id="81824.A9VAH3"/>
<sequence>MALMHATSRLFDDSLFDDVFGNPWVSMPRGFFWPLQQLHTPPATPNQDAKGNLEPQAERGMGRQLQMMGACDVREEADHYSLHIDTPGMSEEDISIELTGDHALAVSGKRSRRVETKGPALPATTKTDAITDGAGDVMDTDAEPVPRKPAADQQKDATVAAPRWHRVERSFGSFQRTFNLPEDANVDNITASMHNGELVVTVPKLPTPQPKTRKIQVQKQA</sequence>
<dbReference type="InterPro" id="IPR008978">
    <property type="entry name" value="HSP20-like_chaperone"/>
</dbReference>
<dbReference type="InterPro" id="IPR031107">
    <property type="entry name" value="Small_HSP"/>
</dbReference>
<accession>A9VAH3</accession>
<comment type="similarity">
    <text evidence="2 3">Belongs to the small heat shock protein (HSP20) family.</text>
</comment>
<dbReference type="GO" id="GO:0042542">
    <property type="term" value="P:response to hydrogen peroxide"/>
    <property type="evidence" value="ECO:0000318"/>
    <property type="project" value="GO_Central"/>
</dbReference>
<dbReference type="EMBL" id="CH991573">
    <property type="protein sequence ID" value="EDQ85486.1"/>
    <property type="molecule type" value="Genomic_DNA"/>
</dbReference>
<evidence type="ECO:0000313" key="7">
    <source>
        <dbReference type="Proteomes" id="UP000001357"/>
    </source>
</evidence>
<feature type="domain" description="SHSP" evidence="5">
    <location>
        <begin position="61"/>
        <end position="220"/>
    </location>
</feature>
<dbReference type="Proteomes" id="UP000001357">
    <property type="component" value="Unassembled WGS sequence"/>
</dbReference>
<dbReference type="GeneID" id="5894966"/>
<evidence type="ECO:0000256" key="1">
    <source>
        <dbReference type="ARBA" id="ARBA00023016"/>
    </source>
</evidence>
<dbReference type="AlphaFoldDB" id="A9VAH3"/>
<dbReference type="GO" id="GO:0051082">
    <property type="term" value="F:unfolded protein binding"/>
    <property type="evidence" value="ECO:0000318"/>
    <property type="project" value="GO_Central"/>
</dbReference>
<proteinExistence type="inferred from homology"/>
<evidence type="ECO:0000259" key="5">
    <source>
        <dbReference type="PROSITE" id="PS01031"/>
    </source>
</evidence>
<evidence type="ECO:0000256" key="2">
    <source>
        <dbReference type="PROSITE-ProRule" id="PRU00285"/>
    </source>
</evidence>
<dbReference type="CDD" id="cd06464">
    <property type="entry name" value="ACD_sHsps-like"/>
    <property type="match status" value="1"/>
</dbReference>
<dbReference type="RefSeq" id="XP_001749677.1">
    <property type="nucleotide sequence ID" value="XM_001749625.1"/>
</dbReference>
<organism evidence="6 7">
    <name type="scientific">Monosiga brevicollis</name>
    <name type="common">Choanoflagellate</name>
    <dbReference type="NCBI Taxonomy" id="81824"/>
    <lineage>
        <taxon>Eukaryota</taxon>
        <taxon>Choanoflagellata</taxon>
        <taxon>Craspedida</taxon>
        <taxon>Salpingoecidae</taxon>
        <taxon>Monosiga</taxon>
    </lineage>
</organism>
<dbReference type="PROSITE" id="PS01031">
    <property type="entry name" value="SHSP"/>
    <property type="match status" value="1"/>
</dbReference>
<dbReference type="InterPro" id="IPR002068">
    <property type="entry name" value="A-crystallin/Hsp20_dom"/>
</dbReference>
<dbReference type="GO" id="GO:0009651">
    <property type="term" value="P:response to salt stress"/>
    <property type="evidence" value="ECO:0000318"/>
    <property type="project" value="GO_Central"/>
</dbReference>
<evidence type="ECO:0000313" key="6">
    <source>
        <dbReference type="EMBL" id="EDQ85486.1"/>
    </source>
</evidence>
<dbReference type="Pfam" id="PF00011">
    <property type="entry name" value="HSP20"/>
    <property type="match status" value="2"/>
</dbReference>
<dbReference type="KEGG" id="mbr:MONBRDRAFT_34249"/>
<dbReference type="SUPFAM" id="SSF49764">
    <property type="entry name" value="HSP20-like chaperones"/>
    <property type="match status" value="1"/>
</dbReference>
<keyword evidence="7" id="KW-1185">Reference proteome</keyword>
<name>A9VAH3_MONBE</name>
<protein>
    <recommendedName>
        <fullName evidence="5">SHSP domain-containing protein</fullName>
    </recommendedName>
</protein>
<reference evidence="6 7" key="1">
    <citation type="journal article" date="2008" name="Nature">
        <title>The genome of the choanoflagellate Monosiga brevicollis and the origin of metazoans.</title>
        <authorList>
            <consortium name="JGI Sequencing"/>
            <person name="King N."/>
            <person name="Westbrook M.J."/>
            <person name="Young S.L."/>
            <person name="Kuo A."/>
            <person name="Abedin M."/>
            <person name="Chapman J."/>
            <person name="Fairclough S."/>
            <person name="Hellsten U."/>
            <person name="Isogai Y."/>
            <person name="Letunic I."/>
            <person name="Marr M."/>
            <person name="Pincus D."/>
            <person name="Putnam N."/>
            <person name="Rokas A."/>
            <person name="Wright K.J."/>
            <person name="Zuzow R."/>
            <person name="Dirks W."/>
            <person name="Good M."/>
            <person name="Goodstein D."/>
            <person name="Lemons D."/>
            <person name="Li W."/>
            <person name="Lyons J.B."/>
            <person name="Morris A."/>
            <person name="Nichols S."/>
            <person name="Richter D.J."/>
            <person name="Salamov A."/>
            <person name="Bork P."/>
            <person name="Lim W.A."/>
            <person name="Manning G."/>
            <person name="Miller W.T."/>
            <person name="McGinnis W."/>
            <person name="Shapiro H."/>
            <person name="Tjian R."/>
            <person name="Grigoriev I.V."/>
            <person name="Rokhsar D."/>
        </authorList>
    </citation>
    <scope>NUCLEOTIDE SEQUENCE [LARGE SCALE GENOMIC DNA]</scope>
    <source>
        <strain evidence="7">MX1 / ATCC 50154</strain>
    </source>
</reference>
<evidence type="ECO:0000256" key="3">
    <source>
        <dbReference type="RuleBase" id="RU003616"/>
    </source>
</evidence>
<feature type="region of interest" description="Disordered" evidence="4">
    <location>
        <begin position="107"/>
        <end position="136"/>
    </location>
</feature>
<dbReference type="GO" id="GO:0009408">
    <property type="term" value="P:response to heat"/>
    <property type="evidence" value="ECO:0000318"/>
    <property type="project" value="GO_Central"/>
</dbReference>
<dbReference type="Gene3D" id="2.60.40.790">
    <property type="match status" value="1"/>
</dbReference>
<gene>
    <name evidence="6" type="ORF">MONBRDRAFT_34249</name>
</gene>